<evidence type="ECO:0000259" key="4">
    <source>
        <dbReference type="Pfam" id="PF12012"/>
    </source>
</evidence>
<keyword evidence="6" id="KW-1185">Reference proteome</keyword>
<evidence type="ECO:0000256" key="3">
    <source>
        <dbReference type="ARBA" id="ARBA00022843"/>
    </source>
</evidence>
<evidence type="ECO:0000256" key="1">
    <source>
        <dbReference type="ARBA" id="ARBA00022499"/>
    </source>
</evidence>
<dbReference type="PANTHER" id="PTHR46963:SF4">
    <property type="entry name" value="HYPOTHETICAL PROTEIN MGC115716"/>
    <property type="match status" value="1"/>
</dbReference>
<dbReference type="Pfam" id="PF12012">
    <property type="entry name" value="DUF3504"/>
    <property type="match status" value="1"/>
</dbReference>
<dbReference type="Proteomes" id="UP001164746">
    <property type="component" value="Chromosome 17"/>
</dbReference>
<evidence type="ECO:0000313" key="5">
    <source>
        <dbReference type="EMBL" id="WAR30833.1"/>
    </source>
</evidence>
<keyword evidence="2" id="KW-0597">Phosphoprotein</keyword>
<protein>
    <submittedName>
        <fullName evidence="5">K1958-like protein</fullName>
    </submittedName>
</protein>
<dbReference type="InterPro" id="IPR021893">
    <property type="entry name" value="ZMYM2-like_C"/>
</dbReference>
<evidence type="ECO:0000256" key="2">
    <source>
        <dbReference type="ARBA" id="ARBA00022553"/>
    </source>
</evidence>
<gene>
    <name evidence="5" type="ORF">MAR_033375</name>
</gene>
<name>A0ABY7GC64_MYAAR</name>
<accession>A0ABY7GC64</accession>
<reference evidence="5" key="1">
    <citation type="submission" date="2022-11" db="EMBL/GenBank/DDBJ databases">
        <title>Centuries of genome instability and evolution in soft-shell clam transmissible cancer (bioRxiv).</title>
        <authorList>
            <person name="Hart S.F.M."/>
            <person name="Yonemitsu M.A."/>
            <person name="Giersch R.M."/>
            <person name="Beal B.F."/>
            <person name="Arriagada G."/>
            <person name="Davis B.W."/>
            <person name="Ostrander E.A."/>
            <person name="Goff S.P."/>
            <person name="Metzger M.J."/>
        </authorList>
    </citation>
    <scope>NUCLEOTIDE SEQUENCE</scope>
    <source>
        <strain evidence="5">MELC-2E11</strain>
        <tissue evidence="5">Siphon/mantle</tissue>
    </source>
</reference>
<dbReference type="PANTHER" id="PTHR46963">
    <property type="entry name" value="SIMILAR TO RIKEN CDNA E130308A19"/>
    <property type="match status" value="1"/>
</dbReference>
<organism evidence="5 6">
    <name type="scientific">Mya arenaria</name>
    <name type="common">Soft-shell clam</name>
    <dbReference type="NCBI Taxonomy" id="6604"/>
    <lineage>
        <taxon>Eukaryota</taxon>
        <taxon>Metazoa</taxon>
        <taxon>Spiralia</taxon>
        <taxon>Lophotrochozoa</taxon>
        <taxon>Mollusca</taxon>
        <taxon>Bivalvia</taxon>
        <taxon>Autobranchia</taxon>
        <taxon>Heteroconchia</taxon>
        <taxon>Euheterodonta</taxon>
        <taxon>Imparidentia</taxon>
        <taxon>Neoheterodontei</taxon>
        <taxon>Myida</taxon>
        <taxon>Myoidea</taxon>
        <taxon>Myidae</taxon>
        <taxon>Mya</taxon>
    </lineage>
</organism>
<keyword evidence="1" id="KW-1017">Isopeptide bond</keyword>
<evidence type="ECO:0000313" key="6">
    <source>
        <dbReference type="Proteomes" id="UP001164746"/>
    </source>
</evidence>
<keyword evidence="3" id="KW-0832">Ubl conjugation</keyword>
<feature type="domain" description="ZMYM2-like/QRICH1 C-terminal" evidence="4">
    <location>
        <begin position="226"/>
        <end position="365"/>
    </location>
</feature>
<dbReference type="EMBL" id="CP111028">
    <property type="protein sequence ID" value="WAR30833.1"/>
    <property type="molecule type" value="Genomic_DNA"/>
</dbReference>
<sequence>MNVCKQAVASSRSAVGCFKEMDELSQGTFDVIWDDLLKISPPPAPIREKQLIKEVSNKEFNEINGFDISKIDTFFENSIVNTVSMQSAEPSSKTGQPCPEFVELTSDDVRKLIEDEENKNTMKKTLSDVQKFERFLLNKDLLDEYVANYILSVRKADGAEYEPTSIRNIVSSLDRKLKRHKYPFRLIAEQTNAFQLTRDALRAKTKSLKRLGKGNKPLKASPITDEEINMLYEKKILGPSSAASLLNTVWINNCIQFGLRGTKENHDLRWGDVELKTSSSGLEYLAPNERQTKTRTGSNIKDVRDVTPKMFAMPEDIERCPVHAYKQYAVQRPTDFCTSDDPFYIAPRTSSQSHVYDHEKWFVKMKL</sequence>
<proteinExistence type="predicted"/>
<dbReference type="InterPro" id="IPR042838">
    <property type="entry name" value="KIAA1958"/>
</dbReference>